<organism evidence="14 15">
    <name type="scientific">Streptomyces viridosporus (strain ATCC 14672 / DSM 40746 / JCM 4963 / KCTC 9882 / NRRL B-12104 / FH 1290)</name>
    <name type="common">Streptomyces ghanaensis</name>
    <dbReference type="NCBI Taxonomy" id="566461"/>
    <lineage>
        <taxon>Bacteria</taxon>
        <taxon>Bacillati</taxon>
        <taxon>Actinomycetota</taxon>
        <taxon>Actinomycetes</taxon>
        <taxon>Kitasatosporales</taxon>
        <taxon>Streptomycetaceae</taxon>
        <taxon>Streptomyces</taxon>
    </lineage>
</organism>
<dbReference type="SMART" id="SM00637">
    <property type="entry name" value="CBD_II"/>
    <property type="match status" value="1"/>
</dbReference>
<dbReference type="Gene3D" id="2.60.40.290">
    <property type="match status" value="1"/>
</dbReference>
<keyword evidence="3" id="KW-0858">Xylan degradation</keyword>
<evidence type="ECO:0000256" key="4">
    <source>
        <dbReference type="ARBA" id="ARBA00022729"/>
    </source>
</evidence>
<evidence type="ECO:0000259" key="13">
    <source>
        <dbReference type="PROSITE" id="PS51760"/>
    </source>
</evidence>
<dbReference type="Pfam" id="PF00331">
    <property type="entry name" value="Glyco_hydro_10"/>
    <property type="match status" value="1"/>
</dbReference>
<dbReference type="InterPro" id="IPR017853">
    <property type="entry name" value="GH"/>
</dbReference>
<dbReference type="AlphaFoldDB" id="D6A6L7"/>
<keyword evidence="5 10" id="KW-0378">Hydrolase</keyword>
<dbReference type="InterPro" id="IPR031158">
    <property type="entry name" value="GH10_AS"/>
</dbReference>
<dbReference type="Gene3D" id="3.20.20.80">
    <property type="entry name" value="Glycosidases"/>
    <property type="match status" value="1"/>
</dbReference>
<evidence type="ECO:0000256" key="7">
    <source>
        <dbReference type="ARBA" id="ARBA00023295"/>
    </source>
</evidence>
<comment type="catalytic activity">
    <reaction evidence="1 10">
        <text>Endohydrolysis of (1-&gt;4)-beta-D-xylosidic linkages in xylans.</text>
        <dbReference type="EC" id="3.2.1.8"/>
    </reaction>
</comment>
<sequence>MPMIENRAGAVPGTGSRAAGGRGRLRAALSVATTALLTATALAALPQTAHAADTLGAAAAEKGRYFGAAVAANRLGEAQYVATLNTEFTSVTPENEMKWDALEPSRGSFSFGSADRIVNHAQSRGMDVRGHTLVWHSQLPGWVSGLGASDLRSAMNHHITQVMTHYKGKIHSWDVVNEAFQDGGSGARRSSPFQDKLGNGFIEEAFRTARAADPNAKLCYNDYNTDGVNAKSNAVYAMVRDFKSRGVPIDCVGFQSHFNPNSPVPSDYQANLQRFADLGVDVQITELDIEGSGTAQATNYGNVVRACLAVTRCTGITVWGIPDKYSWRASGTPLLFDDNYNKKPAYHAVLSALGGSSGGDPGGPGTPGAACTATYTTAEDWGGGYNGKVTITAGGSRISGWSVNVTLTAPQKVATVWNGTPTWDSSGNVMTVRSSWNGTLEAGSLDQLRVHREPERRLDAPAGRRLHGLLTGPRPRPARIPPTGAGRPPTAPGPRRHRRFRCRCFYVFFFFFYRIKKNPCLLRGWDCCRGGLLALSPGGP</sequence>
<dbReference type="InterPro" id="IPR001919">
    <property type="entry name" value="CBD2"/>
</dbReference>
<proteinExistence type="inferred from homology"/>
<evidence type="ECO:0000313" key="14">
    <source>
        <dbReference type="EMBL" id="EFE69792.2"/>
    </source>
</evidence>
<dbReference type="Pfam" id="PF00553">
    <property type="entry name" value="CBM_2"/>
    <property type="match status" value="1"/>
</dbReference>
<protein>
    <recommendedName>
        <fullName evidence="10">Beta-xylanase</fullName>
        <ecNumber evidence="10">3.2.1.8</ecNumber>
    </recommendedName>
</protein>
<feature type="domain" description="GH10" evidence="13">
    <location>
        <begin position="49"/>
        <end position="352"/>
    </location>
</feature>
<reference evidence="15" key="1">
    <citation type="submission" date="2008-12" db="EMBL/GenBank/DDBJ databases">
        <title>Annotation of Streptomyces ghanaensis ATCC 14672.</title>
        <authorList>
            <consortium name="The Broad Institute Genome Sequencing Platform"/>
            <consortium name="Broad Institute Microbial Sequencing Center"/>
            <person name="Fischbach M."/>
            <person name="Ward D."/>
            <person name="Young S."/>
            <person name="Kodira C.D."/>
            <person name="Zeng Q."/>
            <person name="Koehrsen M."/>
            <person name="Godfrey P."/>
            <person name="Alvarado L."/>
            <person name="Berlin A.M."/>
            <person name="Borenstein D."/>
            <person name="Chen Z."/>
            <person name="Engels R."/>
            <person name="Freedman E."/>
            <person name="Gellesch M."/>
            <person name="Goldberg J."/>
            <person name="Griggs A."/>
            <person name="Gujja S."/>
            <person name="Heiman D.I."/>
            <person name="Hepburn T.A."/>
            <person name="Howarth C."/>
            <person name="Jen D."/>
            <person name="Larson L."/>
            <person name="Lewis B."/>
            <person name="Mehta T."/>
            <person name="Park D."/>
            <person name="Pearson M."/>
            <person name="Roberts A."/>
            <person name="Saif S."/>
            <person name="Shea T.D."/>
            <person name="Shenoy N."/>
            <person name="Sisk P."/>
            <person name="Stolte C."/>
            <person name="Sykes S.N."/>
            <person name="Walk T."/>
            <person name="White J."/>
            <person name="Yandava C."/>
            <person name="Straight P."/>
            <person name="Clardy J."/>
            <person name="Hung D."/>
            <person name="Kolter R."/>
            <person name="Mekalanos J."/>
            <person name="Walker S."/>
            <person name="Walsh C.T."/>
            <person name="Wieland B.L.C."/>
            <person name="Ilzarbe M."/>
            <person name="Galagan J."/>
            <person name="Nusbaum C."/>
            <person name="Birren B."/>
        </authorList>
    </citation>
    <scope>NUCLEOTIDE SEQUENCE [LARGE SCALE GENOMIC DNA]</scope>
    <source>
        <strain evidence="15">ATCC 14672 / DSM 40746 / JCM 4963 / KCTC 9882 / NRRL B-12104 / FH 1290</strain>
    </source>
</reference>
<keyword evidence="8 10" id="KW-0624">Polysaccharide degradation</keyword>
<dbReference type="PROSITE" id="PS51760">
    <property type="entry name" value="GH10_2"/>
    <property type="match status" value="1"/>
</dbReference>
<dbReference type="PRINTS" id="PR00134">
    <property type="entry name" value="GLHYDRLASE10"/>
</dbReference>
<dbReference type="InterPro" id="IPR044846">
    <property type="entry name" value="GH10"/>
</dbReference>
<feature type="active site" description="Nucleophile" evidence="9">
    <location>
        <position position="286"/>
    </location>
</feature>
<keyword evidence="6 10" id="KW-0119">Carbohydrate metabolism</keyword>
<dbReference type="InterPro" id="IPR001000">
    <property type="entry name" value="GH10_dom"/>
</dbReference>
<evidence type="ECO:0000256" key="10">
    <source>
        <dbReference type="RuleBase" id="RU361174"/>
    </source>
</evidence>
<feature type="region of interest" description="Disordered" evidence="11">
    <location>
        <begin position="465"/>
        <end position="495"/>
    </location>
</feature>
<dbReference type="SUPFAM" id="SSF51445">
    <property type="entry name" value="(Trans)glycosidases"/>
    <property type="match status" value="1"/>
</dbReference>
<dbReference type="PANTHER" id="PTHR31490:SF88">
    <property type="entry name" value="BETA-XYLANASE"/>
    <property type="match status" value="1"/>
</dbReference>
<evidence type="ECO:0000256" key="11">
    <source>
        <dbReference type="SAM" id="MobiDB-lite"/>
    </source>
</evidence>
<dbReference type="InterPro" id="IPR008965">
    <property type="entry name" value="CBM2/CBM3_carb-bd_dom_sf"/>
</dbReference>
<dbReference type="PROSITE" id="PS51173">
    <property type="entry name" value="CBM2"/>
    <property type="match status" value="1"/>
</dbReference>
<evidence type="ECO:0000256" key="6">
    <source>
        <dbReference type="ARBA" id="ARBA00023277"/>
    </source>
</evidence>
<dbReference type="SMART" id="SM00633">
    <property type="entry name" value="Glyco_10"/>
    <property type="match status" value="1"/>
</dbReference>
<keyword evidence="4" id="KW-0732">Signal</keyword>
<feature type="domain" description="CBM2" evidence="12">
    <location>
        <begin position="364"/>
        <end position="474"/>
    </location>
</feature>
<dbReference type="EC" id="3.2.1.8" evidence="10"/>
<accession>D6A6L7</accession>
<feature type="region of interest" description="Disordered" evidence="11">
    <location>
        <begin position="1"/>
        <end position="20"/>
    </location>
</feature>
<dbReference type="EMBL" id="DS999641">
    <property type="protein sequence ID" value="EFE69792.2"/>
    <property type="molecule type" value="Genomic_DNA"/>
</dbReference>
<dbReference type="GO" id="GO:0031176">
    <property type="term" value="F:endo-1,4-beta-xylanase activity"/>
    <property type="evidence" value="ECO:0007669"/>
    <property type="project" value="UniProtKB-EC"/>
</dbReference>
<evidence type="ECO:0000259" key="12">
    <source>
        <dbReference type="PROSITE" id="PS51173"/>
    </source>
</evidence>
<evidence type="ECO:0000256" key="3">
    <source>
        <dbReference type="ARBA" id="ARBA00022651"/>
    </source>
</evidence>
<dbReference type="eggNOG" id="COG3693">
    <property type="taxonomic scope" value="Bacteria"/>
</dbReference>
<evidence type="ECO:0000256" key="1">
    <source>
        <dbReference type="ARBA" id="ARBA00000681"/>
    </source>
</evidence>
<name>D6A6L7_STRV1</name>
<evidence type="ECO:0000256" key="8">
    <source>
        <dbReference type="ARBA" id="ARBA00023326"/>
    </source>
</evidence>
<dbReference type="SUPFAM" id="SSF49384">
    <property type="entry name" value="Carbohydrate-binding domain"/>
    <property type="match status" value="1"/>
</dbReference>
<dbReference type="PANTHER" id="PTHR31490">
    <property type="entry name" value="GLYCOSYL HYDROLASE"/>
    <property type="match status" value="1"/>
</dbReference>
<dbReference type="GO" id="GO:0030247">
    <property type="term" value="F:polysaccharide binding"/>
    <property type="evidence" value="ECO:0007669"/>
    <property type="project" value="UniProtKB-UniRule"/>
</dbReference>
<dbReference type="InterPro" id="IPR012291">
    <property type="entry name" value="CBM2_carb-bd_dom_sf"/>
</dbReference>
<dbReference type="PROSITE" id="PS00591">
    <property type="entry name" value="GH10_1"/>
    <property type="match status" value="1"/>
</dbReference>
<dbReference type="Proteomes" id="UP000003824">
    <property type="component" value="Unassembled WGS sequence"/>
</dbReference>
<evidence type="ECO:0000256" key="5">
    <source>
        <dbReference type="ARBA" id="ARBA00022801"/>
    </source>
</evidence>
<evidence type="ECO:0000256" key="2">
    <source>
        <dbReference type="ARBA" id="ARBA00007495"/>
    </source>
</evidence>
<evidence type="ECO:0000256" key="9">
    <source>
        <dbReference type="PROSITE-ProRule" id="PRU10061"/>
    </source>
</evidence>
<evidence type="ECO:0000313" key="15">
    <source>
        <dbReference type="Proteomes" id="UP000003824"/>
    </source>
</evidence>
<comment type="similarity">
    <text evidence="2 10">Belongs to the glycosyl hydrolase 10 (cellulase F) family.</text>
</comment>
<gene>
    <name evidence="14" type="ORF">SSFG_05034</name>
</gene>
<dbReference type="GO" id="GO:0045493">
    <property type="term" value="P:xylan catabolic process"/>
    <property type="evidence" value="ECO:0007669"/>
    <property type="project" value="UniProtKB-KW"/>
</dbReference>
<keyword evidence="7 10" id="KW-0326">Glycosidase</keyword>